<dbReference type="CDD" id="cd00251">
    <property type="entry name" value="Mth_Ecto"/>
    <property type="match status" value="1"/>
</dbReference>
<evidence type="ECO:0000256" key="7">
    <source>
        <dbReference type="ARBA" id="ARBA00023040"/>
    </source>
</evidence>
<dbReference type="InterPro" id="IPR051384">
    <property type="entry name" value="Mth_GPCR"/>
</dbReference>
<dbReference type="CDD" id="cd15039">
    <property type="entry name" value="7tmB3_Methuselah-like"/>
    <property type="match status" value="1"/>
</dbReference>
<dbReference type="InterPro" id="IPR017981">
    <property type="entry name" value="GPCR_2-like_7TM"/>
</dbReference>
<dbReference type="InterPro" id="IPR023311">
    <property type="entry name" value="Methusela_ecto_dom_2"/>
</dbReference>
<comment type="subcellular location">
    <subcellularLocation>
        <location evidence="1">Cell membrane</location>
        <topology evidence="1">Multi-pass membrane protein</topology>
    </subcellularLocation>
</comment>
<feature type="transmembrane region" description="Helical" evidence="13">
    <location>
        <begin position="243"/>
        <end position="264"/>
    </location>
</feature>
<accession>A0A6P8K7C9</accession>
<keyword evidence="16" id="KW-1185">Reference proteome</keyword>
<comment type="similarity">
    <text evidence="2">Belongs to the G-protein coupled receptor 2 family. Mth subfamily.</text>
</comment>
<feature type="domain" description="G-protein coupled receptors family 2 profile 2" evidence="15">
    <location>
        <begin position="209"/>
        <end position="475"/>
    </location>
</feature>
<evidence type="ECO:0000256" key="10">
    <source>
        <dbReference type="ARBA" id="ARBA00023170"/>
    </source>
</evidence>
<evidence type="ECO:0000259" key="15">
    <source>
        <dbReference type="PROSITE" id="PS50261"/>
    </source>
</evidence>
<keyword evidence="12" id="KW-0807">Transducer</keyword>
<dbReference type="GO" id="GO:0008528">
    <property type="term" value="F:G protein-coupled peptide receptor activity"/>
    <property type="evidence" value="ECO:0007669"/>
    <property type="project" value="TreeGrafter"/>
</dbReference>
<evidence type="ECO:0000256" key="2">
    <source>
        <dbReference type="ARBA" id="ARBA00008979"/>
    </source>
</evidence>
<sequence length="511" mass="58937">MSAILYWSCTWSLLLAGIAADILDCDFFDTVDLTHSFKFENGSYRYEDVIIPARLTGAYDYRILYGGSREKVPNHIRGCICKLKPCIRLCCHHKKLMNSTECSNYVDEELTYNYALNITLRTGKMASKHIMNEMIIQQDLPMPCQIHYHLDAELYTEDMWTLFENGTLLRHYDNAFLSKQDYCFQPRKSESGESYSVVPYNCVIQPSMTMAYVKLASVVFMAMTIGTYLWLPLFHTIHGQCCTLYFLSLMVTFLLNVASTFGVFMDDLMCLVNGYAGYYAAMATFLWLSVISFDVWRRFGLHPHREFCRSIGNTFLYYNLIVWSSAGILTLVILVVDQLFPYSSDCVSNFVPAVGVTSCWILTDGWSGMVYIYGPICIFILFNVTMFYLTIRNIHVEKKLRPKVSRNYEDKAKSRNLASFGLYVYLFVIMGGCWILDIMAFICETQKIFKQFTNANDLINCSQGIIIFLLTICKKEVLKTIRDRIQPIRTSGIEFETCTMTQDCHLMQQIN</sequence>
<dbReference type="GO" id="GO:0005886">
    <property type="term" value="C:plasma membrane"/>
    <property type="evidence" value="ECO:0007669"/>
    <property type="project" value="UniProtKB-SubCell"/>
</dbReference>
<evidence type="ECO:0000256" key="12">
    <source>
        <dbReference type="ARBA" id="ARBA00023224"/>
    </source>
</evidence>
<dbReference type="InterPro" id="IPR036272">
    <property type="entry name" value="Methuselah_N_sf"/>
</dbReference>
<feature type="chain" id="PRO_5028214429" evidence="14">
    <location>
        <begin position="21"/>
        <end position="511"/>
    </location>
</feature>
<dbReference type="SUPFAM" id="SSF63877">
    <property type="entry name" value="Methuselah ectodomain"/>
    <property type="match status" value="1"/>
</dbReference>
<keyword evidence="7" id="KW-0297">G-protein coupled receptor</keyword>
<reference evidence="17" key="1">
    <citation type="submission" date="2025-08" db="UniProtKB">
        <authorList>
            <consortium name="RefSeq"/>
        </authorList>
    </citation>
    <scope>IDENTIFICATION</scope>
    <source>
        <strain evidence="17">Mau12</strain>
        <tissue evidence="17">Whole Body</tissue>
    </source>
</reference>
<protein>
    <submittedName>
        <fullName evidence="17">Probable G-protein coupled receptor Mth-like 11 isoform X1</fullName>
    </submittedName>
</protein>
<evidence type="ECO:0000313" key="17">
    <source>
        <dbReference type="RefSeq" id="XP_033164733.1"/>
    </source>
</evidence>
<dbReference type="GO" id="GO:0007166">
    <property type="term" value="P:cell surface receptor signaling pathway"/>
    <property type="evidence" value="ECO:0007669"/>
    <property type="project" value="InterPro"/>
</dbReference>
<dbReference type="PANTHER" id="PTHR47154">
    <property type="entry name" value="G-PROTEIN COUPLED RECEPTOR MTH-RELATED"/>
    <property type="match status" value="1"/>
</dbReference>
<dbReference type="InterPro" id="IPR044860">
    <property type="entry name" value="Methusela_ecto_dom_1"/>
</dbReference>
<feature type="transmembrane region" description="Helical" evidence="13">
    <location>
        <begin position="211"/>
        <end position="231"/>
    </location>
</feature>
<dbReference type="PANTHER" id="PTHR47154:SF2">
    <property type="entry name" value="G-PROTEIN COUPLED RECEPTOR MTH-RELATED"/>
    <property type="match status" value="1"/>
</dbReference>
<evidence type="ECO:0000256" key="4">
    <source>
        <dbReference type="ARBA" id="ARBA00022692"/>
    </source>
</evidence>
<dbReference type="AlphaFoldDB" id="A0A6P8K7C9"/>
<feature type="transmembrane region" description="Helical" evidence="13">
    <location>
        <begin position="316"/>
        <end position="336"/>
    </location>
</feature>
<keyword evidence="10" id="KW-0675">Receptor</keyword>
<dbReference type="Pfam" id="PF06652">
    <property type="entry name" value="Methuselah_N"/>
    <property type="match status" value="1"/>
</dbReference>
<gene>
    <name evidence="17" type="primary">LOC117143926</name>
</gene>
<feature type="transmembrane region" description="Helical" evidence="13">
    <location>
        <begin position="420"/>
        <end position="442"/>
    </location>
</feature>
<dbReference type="PROSITE" id="PS50261">
    <property type="entry name" value="G_PROTEIN_RECEP_F2_4"/>
    <property type="match status" value="1"/>
</dbReference>
<evidence type="ECO:0000256" key="5">
    <source>
        <dbReference type="ARBA" id="ARBA00022729"/>
    </source>
</evidence>
<keyword evidence="8 13" id="KW-0472">Membrane</keyword>
<dbReference type="InterPro" id="IPR010596">
    <property type="entry name" value="Methuselah_N_dom"/>
</dbReference>
<keyword evidence="4 13" id="KW-0812">Transmembrane</keyword>
<evidence type="ECO:0000256" key="6">
    <source>
        <dbReference type="ARBA" id="ARBA00022989"/>
    </source>
</evidence>
<evidence type="ECO:0000256" key="9">
    <source>
        <dbReference type="ARBA" id="ARBA00023157"/>
    </source>
</evidence>
<name>A0A6P8K7C9_DROMA</name>
<keyword evidence="11" id="KW-0325">Glycoprotein</keyword>
<dbReference type="Gene3D" id="2.30.160.11">
    <property type="match status" value="1"/>
</dbReference>
<evidence type="ECO:0000256" key="3">
    <source>
        <dbReference type="ARBA" id="ARBA00022475"/>
    </source>
</evidence>
<evidence type="ECO:0000256" key="1">
    <source>
        <dbReference type="ARBA" id="ARBA00004651"/>
    </source>
</evidence>
<dbReference type="Proteomes" id="UP000515162">
    <property type="component" value="Chromosome 3R"/>
</dbReference>
<evidence type="ECO:0000256" key="14">
    <source>
        <dbReference type="SAM" id="SignalP"/>
    </source>
</evidence>
<keyword evidence="3" id="KW-1003">Cell membrane</keyword>
<dbReference type="FunFam" id="2.30.160.11:FF:000001">
    <property type="entry name" value="G-protein coupled receptor Mth"/>
    <property type="match status" value="1"/>
</dbReference>
<keyword evidence="5 14" id="KW-0732">Signal</keyword>
<dbReference type="GeneID" id="117143926"/>
<dbReference type="RefSeq" id="XP_033164733.1">
    <property type="nucleotide sequence ID" value="XM_033308842.1"/>
</dbReference>
<dbReference type="Gene3D" id="1.20.1070.10">
    <property type="entry name" value="Rhodopsin 7-helix transmembrane proteins"/>
    <property type="match status" value="1"/>
</dbReference>
<organism evidence="16 17">
    <name type="scientific">Drosophila mauritiana</name>
    <name type="common">Fruit fly</name>
    <dbReference type="NCBI Taxonomy" id="7226"/>
    <lineage>
        <taxon>Eukaryota</taxon>
        <taxon>Metazoa</taxon>
        <taxon>Ecdysozoa</taxon>
        <taxon>Arthropoda</taxon>
        <taxon>Hexapoda</taxon>
        <taxon>Insecta</taxon>
        <taxon>Pterygota</taxon>
        <taxon>Neoptera</taxon>
        <taxon>Endopterygota</taxon>
        <taxon>Diptera</taxon>
        <taxon>Brachycera</taxon>
        <taxon>Muscomorpha</taxon>
        <taxon>Ephydroidea</taxon>
        <taxon>Drosophilidae</taxon>
        <taxon>Drosophila</taxon>
        <taxon>Sophophora</taxon>
    </lineage>
</organism>
<evidence type="ECO:0000256" key="11">
    <source>
        <dbReference type="ARBA" id="ARBA00023180"/>
    </source>
</evidence>
<evidence type="ECO:0000256" key="13">
    <source>
        <dbReference type="SAM" id="Phobius"/>
    </source>
</evidence>
<proteinExistence type="inferred from homology"/>
<dbReference type="Gene3D" id="2.170.180.11">
    <property type="entry name" value="Methuselah ectodomain, domain 2"/>
    <property type="match status" value="1"/>
</dbReference>
<evidence type="ECO:0000313" key="16">
    <source>
        <dbReference type="Proteomes" id="UP000515162"/>
    </source>
</evidence>
<evidence type="ECO:0000256" key="8">
    <source>
        <dbReference type="ARBA" id="ARBA00023136"/>
    </source>
</evidence>
<feature type="transmembrane region" description="Helical" evidence="13">
    <location>
        <begin position="370"/>
        <end position="391"/>
    </location>
</feature>
<feature type="signal peptide" evidence="14">
    <location>
        <begin position="1"/>
        <end position="20"/>
    </location>
</feature>
<keyword evidence="6 13" id="KW-1133">Transmembrane helix</keyword>
<keyword evidence="9" id="KW-1015">Disulfide bond</keyword>
<feature type="transmembrane region" description="Helical" evidence="13">
    <location>
        <begin position="276"/>
        <end position="296"/>
    </location>
</feature>